<keyword evidence="2" id="KW-0768">Sushi</keyword>
<gene>
    <name evidence="6" type="ORF">EB796_007307</name>
</gene>
<dbReference type="SUPFAM" id="SSF57535">
    <property type="entry name" value="Complement control module/SCR domain"/>
    <property type="match status" value="1"/>
</dbReference>
<dbReference type="InterPro" id="IPR000436">
    <property type="entry name" value="Sushi_SCR_CCP_dom"/>
</dbReference>
<feature type="compositionally biased region" description="Low complexity" evidence="3">
    <location>
        <begin position="201"/>
        <end position="218"/>
    </location>
</feature>
<evidence type="ECO:0000256" key="2">
    <source>
        <dbReference type="PROSITE-ProRule" id="PRU00302"/>
    </source>
</evidence>
<evidence type="ECO:0000256" key="1">
    <source>
        <dbReference type="ARBA" id="ARBA00023157"/>
    </source>
</evidence>
<dbReference type="InterPro" id="IPR035976">
    <property type="entry name" value="Sushi/SCR/CCP_sf"/>
</dbReference>
<proteinExistence type="predicted"/>
<feature type="disulfide bond" evidence="2">
    <location>
        <begin position="29"/>
        <end position="72"/>
    </location>
</feature>
<feature type="signal peptide" evidence="4">
    <location>
        <begin position="1"/>
        <end position="25"/>
    </location>
</feature>
<feature type="compositionally biased region" description="Polar residues" evidence="3">
    <location>
        <begin position="219"/>
        <end position="250"/>
    </location>
</feature>
<evidence type="ECO:0000256" key="4">
    <source>
        <dbReference type="SAM" id="SignalP"/>
    </source>
</evidence>
<feature type="region of interest" description="Disordered" evidence="3">
    <location>
        <begin position="152"/>
        <end position="250"/>
    </location>
</feature>
<dbReference type="CDD" id="cd00033">
    <property type="entry name" value="CCP"/>
    <property type="match status" value="1"/>
</dbReference>
<evidence type="ECO:0000259" key="5">
    <source>
        <dbReference type="PROSITE" id="PS50923"/>
    </source>
</evidence>
<dbReference type="Gene3D" id="2.10.70.10">
    <property type="entry name" value="Complement Module, domain 1"/>
    <property type="match status" value="1"/>
</dbReference>
<name>A0A7J7KA01_BUGNE</name>
<sequence>MASQSVAISVLVFFLVVCNEHFVESAQLCYRPEIPAFSKITPDSLVYSKNSTVTYTCKSGYVLDGGDPVRTCGEIKQFSWAADQPLNPIKNTDHIQLRKADGYKWRTSSGSNVYEDPDGWSVNKYICQYTVTSLTTTLANLLSSTLFSPPNTPATTQTTSAVPASTVISTTASSSETNSTTSEGTTENSPTTAILTSSMASSTQVPSGSVPSSSHVGTRTTLSANQGSSMSNTVTPSVNSTMAAAGNSTI</sequence>
<dbReference type="SMART" id="SM00032">
    <property type="entry name" value="CCP"/>
    <property type="match status" value="1"/>
</dbReference>
<dbReference type="EMBL" id="VXIV02001089">
    <property type="protein sequence ID" value="KAF6034386.1"/>
    <property type="molecule type" value="Genomic_DNA"/>
</dbReference>
<keyword evidence="4" id="KW-0732">Signal</keyword>
<reference evidence="6" key="1">
    <citation type="submission" date="2020-06" db="EMBL/GenBank/DDBJ databases">
        <title>Draft genome of Bugula neritina, a colonial animal packing powerful symbionts and potential medicines.</title>
        <authorList>
            <person name="Rayko M."/>
        </authorList>
    </citation>
    <scope>NUCLEOTIDE SEQUENCE [LARGE SCALE GENOMIC DNA]</scope>
    <source>
        <strain evidence="6">Kwan_BN1</strain>
    </source>
</reference>
<keyword evidence="7" id="KW-1185">Reference proteome</keyword>
<dbReference type="AlphaFoldDB" id="A0A7J7KA01"/>
<protein>
    <recommendedName>
        <fullName evidence="5">Sushi domain-containing protein</fullName>
    </recommendedName>
</protein>
<organism evidence="6 7">
    <name type="scientific">Bugula neritina</name>
    <name type="common">Brown bryozoan</name>
    <name type="synonym">Sertularia neritina</name>
    <dbReference type="NCBI Taxonomy" id="10212"/>
    <lineage>
        <taxon>Eukaryota</taxon>
        <taxon>Metazoa</taxon>
        <taxon>Spiralia</taxon>
        <taxon>Lophotrochozoa</taxon>
        <taxon>Bryozoa</taxon>
        <taxon>Gymnolaemata</taxon>
        <taxon>Cheilostomatida</taxon>
        <taxon>Flustrina</taxon>
        <taxon>Buguloidea</taxon>
        <taxon>Bugulidae</taxon>
        <taxon>Bugula</taxon>
    </lineage>
</organism>
<evidence type="ECO:0000313" key="7">
    <source>
        <dbReference type="Proteomes" id="UP000593567"/>
    </source>
</evidence>
<keyword evidence="1 2" id="KW-1015">Disulfide bond</keyword>
<feature type="domain" description="Sushi" evidence="5">
    <location>
        <begin position="27"/>
        <end position="89"/>
    </location>
</feature>
<feature type="chain" id="PRO_5029624073" description="Sushi domain-containing protein" evidence="4">
    <location>
        <begin position="26"/>
        <end position="250"/>
    </location>
</feature>
<feature type="compositionally biased region" description="Low complexity" evidence="3">
    <location>
        <begin position="158"/>
        <end position="192"/>
    </location>
</feature>
<evidence type="ECO:0000256" key="3">
    <source>
        <dbReference type="SAM" id="MobiDB-lite"/>
    </source>
</evidence>
<evidence type="ECO:0000313" key="6">
    <source>
        <dbReference type="EMBL" id="KAF6034386.1"/>
    </source>
</evidence>
<dbReference type="Pfam" id="PF00084">
    <property type="entry name" value="Sushi"/>
    <property type="match status" value="1"/>
</dbReference>
<dbReference type="PROSITE" id="PS50923">
    <property type="entry name" value="SUSHI"/>
    <property type="match status" value="1"/>
</dbReference>
<accession>A0A7J7KA01</accession>
<dbReference type="Proteomes" id="UP000593567">
    <property type="component" value="Unassembled WGS sequence"/>
</dbReference>
<comment type="caution">
    <text evidence="6">The sequence shown here is derived from an EMBL/GenBank/DDBJ whole genome shotgun (WGS) entry which is preliminary data.</text>
</comment>
<comment type="caution">
    <text evidence="2">Lacks conserved residue(s) required for the propagation of feature annotation.</text>
</comment>